<evidence type="ECO:0000313" key="1">
    <source>
        <dbReference type="EMBL" id="SPF28016.1"/>
    </source>
</evidence>
<gene>
    <name evidence="1" type="ORF">POI8812_00313</name>
</gene>
<dbReference type="EMBL" id="OMKW01000001">
    <property type="protein sequence ID" value="SPF28016.1"/>
    <property type="molecule type" value="Genomic_DNA"/>
</dbReference>
<name>A0A2R8A743_9RHOB</name>
<sequence>MKTIMISKYIAVQGRFVEALKDGSITVRVGTRLFRGFPV</sequence>
<dbReference type="Proteomes" id="UP000244932">
    <property type="component" value="Unassembled WGS sequence"/>
</dbReference>
<evidence type="ECO:0008006" key="3">
    <source>
        <dbReference type="Google" id="ProtNLM"/>
    </source>
</evidence>
<reference evidence="1 2" key="1">
    <citation type="submission" date="2018-03" db="EMBL/GenBank/DDBJ databases">
        <authorList>
            <person name="Keele B.F."/>
        </authorList>
    </citation>
    <scope>NUCLEOTIDE SEQUENCE [LARGE SCALE GENOMIC DNA]</scope>
    <source>
        <strain evidence="1 2">CeCT 8812</strain>
    </source>
</reference>
<proteinExistence type="predicted"/>
<evidence type="ECO:0000313" key="2">
    <source>
        <dbReference type="Proteomes" id="UP000244932"/>
    </source>
</evidence>
<organism evidence="1 2">
    <name type="scientific">Pontivivens insulae</name>
    <dbReference type="NCBI Taxonomy" id="1639689"/>
    <lineage>
        <taxon>Bacteria</taxon>
        <taxon>Pseudomonadati</taxon>
        <taxon>Pseudomonadota</taxon>
        <taxon>Alphaproteobacteria</taxon>
        <taxon>Rhodobacterales</taxon>
        <taxon>Paracoccaceae</taxon>
        <taxon>Pontivivens</taxon>
    </lineage>
</organism>
<keyword evidence="2" id="KW-1185">Reference proteome</keyword>
<accession>A0A2R8A743</accession>
<dbReference type="AlphaFoldDB" id="A0A2R8A743"/>
<protein>
    <recommendedName>
        <fullName evidence="3">Translation initiation factor IF-2</fullName>
    </recommendedName>
</protein>